<evidence type="ECO:0000313" key="2">
    <source>
        <dbReference type="Proteomes" id="UP000195402"/>
    </source>
</evidence>
<accession>A0A200PLV5</accession>
<dbReference type="AlphaFoldDB" id="A0A200PLV5"/>
<organism evidence="1 2">
    <name type="scientific">Macleaya cordata</name>
    <name type="common">Five-seeded plume-poppy</name>
    <name type="synonym">Bocconia cordata</name>
    <dbReference type="NCBI Taxonomy" id="56857"/>
    <lineage>
        <taxon>Eukaryota</taxon>
        <taxon>Viridiplantae</taxon>
        <taxon>Streptophyta</taxon>
        <taxon>Embryophyta</taxon>
        <taxon>Tracheophyta</taxon>
        <taxon>Spermatophyta</taxon>
        <taxon>Magnoliopsida</taxon>
        <taxon>Ranunculales</taxon>
        <taxon>Papaveraceae</taxon>
        <taxon>Papaveroideae</taxon>
        <taxon>Macleaya</taxon>
    </lineage>
</organism>
<comment type="caution">
    <text evidence="1">The sequence shown here is derived from an EMBL/GenBank/DDBJ whole genome shotgun (WGS) entry which is preliminary data.</text>
</comment>
<proteinExistence type="predicted"/>
<reference evidence="1 2" key="1">
    <citation type="journal article" date="2017" name="Mol. Plant">
        <title>The Genome of Medicinal Plant Macleaya cordata Provides New Insights into Benzylisoquinoline Alkaloids Metabolism.</title>
        <authorList>
            <person name="Liu X."/>
            <person name="Liu Y."/>
            <person name="Huang P."/>
            <person name="Ma Y."/>
            <person name="Qing Z."/>
            <person name="Tang Q."/>
            <person name="Cao H."/>
            <person name="Cheng P."/>
            <person name="Zheng Y."/>
            <person name="Yuan Z."/>
            <person name="Zhou Y."/>
            <person name="Liu J."/>
            <person name="Tang Z."/>
            <person name="Zhuo Y."/>
            <person name="Zhang Y."/>
            <person name="Yu L."/>
            <person name="Huang J."/>
            <person name="Yang P."/>
            <person name="Peng Q."/>
            <person name="Zhang J."/>
            <person name="Jiang W."/>
            <person name="Zhang Z."/>
            <person name="Lin K."/>
            <person name="Ro D.K."/>
            <person name="Chen X."/>
            <person name="Xiong X."/>
            <person name="Shang Y."/>
            <person name="Huang S."/>
            <person name="Zeng J."/>
        </authorList>
    </citation>
    <scope>NUCLEOTIDE SEQUENCE [LARGE SCALE GENOMIC DNA]</scope>
    <source>
        <strain evidence="2">cv. BLH2017</strain>
        <tissue evidence="1">Root</tissue>
    </source>
</reference>
<dbReference type="InParanoid" id="A0A200PLV5"/>
<dbReference type="EMBL" id="MVGT01004541">
    <property type="protein sequence ID" value="OUZ99181.1"/>
    <property type="molecule type" value="Genomic_DNA"/>
</dbReference>
<sequence>MEVLSRDGPVIELPQEALHGGVEWSGVEWGGGGGDGGKLMVMVEEVETVEGNFFFVGVGGNVINLADKFDKRQSEFLIYATLWSI</sequence>
<protein>
    <submittedName>
        <fullName evidence="1">Uncharacterized protein</fullName>
    </submittedName>
</protein>
<evidence type="ECO:0000313" key="1">
    <source>
        <dbReference type="EMBL" id="OUZ99181.1"/>
    </source>
</evidence>
<dbReference type="Proteomes" id="UP000195402">
    <property type="component" value="Unassembled WGS sequence"/>
</dbReference>
<gene>
    <name evidence="1" type="ORF">BVC80_7311g4</name>
</gene>
<keyword evidence="2" id="KW-1185">Reference proteome</keyword>
<name>A0A200PLV5_MACCD</name>